<reference evidence="1 2" key="1">
    <citation type="journal article" date="2021" name="Appl. Environ. Microbiol.">
        <title>Genetic linkage and physical mapping for an oyster mushroom Pleurotus cornucopiae and QTL analysis for the trait cap color.</title>
        <authorList>
            <person name="Zhang Y."/>
            <person name="Gao W."/>
            <person name="Sonnenberg A."/>
            <person name="Chen Q."/>
            <person name="Zhang J."/>
            <person name="Huang C."/>
        </authorList>
    </citation>
    <scope>NUCLEOTIDE SEQUENCE [LARGE SCALE GENOMIC DNA]</scope>
    <source>
        <strain evidence="1">CCMSSC00406</strain>
    </source>
</reference>
<organism evidence="1 2">
    <name type="scientific">Pleurotus cornucopiae</name>
    <name type="common">Cornucopia mushroom</name>
    <dbReference type="NCBI Taxonomy" id="5321"/>
    <lineage>
        <taxon>Eukaryota</taxon>
        <taxon>Fungi</taxon>
        <taxon>Dikarya</taxon>
        <taxon>Basidiomycota</taxon>
        <taxon>Agaricomycotina</taxon>
        <taxon>Agaricomycetes</taxon>
        <taxon>Agaricomycetidae</taxon>
        <taxon>Agaricales</taxon>
        <taxon>Pleurotineae</taxon>
        <taxon>Pleurotaceae</taxon>
        <taxon>Pleurotus</taxon>
    </lineage>
</organism>
<proteinExistence type="predicted"/>
<keyword evidence="2" id="KW-1185">Reference proteome</keyword>
<protein>
    <submittedName>
        <fullName evidence="1">Uncharacterized protein</fullName>
    </submittedName>
</protein>
<sequence>MSTSFDTTEPTPFAVDTPQSLVFERAELSAFVPATFATAEPSLVKSSALVAFETAAPSPFAGGHLVSGAPQSTAFQALKIVEPSAFVADAFATAEPSPFVPEDPNPQSLCERSERSTRVARQAIQKPAYFKASLPKNDLPDRYDTTFSSRAARRMSMRIPQDEDYLHNPWGSAHITSHELTTPMDEENLPITLMDEGNPPITPIDHEPTTPMDMDEDNPVTDHRPLSDEDPLGNPWSGTHETSSLPTGVRVNWGGINDDGEGGPQHQPSPPWNPQPSPQPSQPPSPPWNPHSPQQSPRPSPRSSPQPSQPPQRQPSPPWNPHSPQQSPRPSPRSSPRPSQRQPSPPQNPHSSHEPSQSRRPSAPHGTQNYGQSTRNNSPHNSRRPTTEYRDDERMDDADDEDETPSGRQQSSPRPSQSFRDRHNPRSRPSTTNERPNARDQHPSSTNREANPHHGRGNRNSRYYDSSGHRNRPSSTNEEPDSDDECTGHRPASEGPGQQPQPDWSRFHPRNRRRTRKHSARRGLDVRHNKPEVAQLKADVRHLCDFEIMDIRHSDIRSADPTIVKVFESQPRGHLQPSLDDFRPDLCVSLTSAWNKRLAQLFARRFVNSVEYECKDKYAVEYTFMQHLHQLRNLYEDQRAVHDHQYEVQRDDLKTDKAAEYRRRTLRHRRSEACKVFAKRDERLRGFLPLWDSLPLEAMSGDESDHRPKNSKHYSERYIITTLPWRSNAPEVKNWFRGFDALHMSTRFLTDDRPGPGRFPHIRIDSTRLESKAPPVPGLPTNFYNPSFLAGLDPLERDQLNIQPSVDLRFSRRIQL</sequence>
<dbReference type="EMBL" id="WQMT02000002">
    <property type="protein sequence ID" value="KAG9225538.1"/>
    <property type="molecule type" value="Genomic_DNA"/>
</dbReference>
<name>A0ACB7J832_PLECO</name>
<accession>A0ACB7J832</accession>
<evidence type="ECO:0000313" key="2">
    <source>
        <dbReference type="Proteomes" id="UP000824881"/>
    </source>
</evidence>
<comment type="caution">
    <text evidence="1">The sequence shown here is derived from an EMBL/GenBank/DDBJ whole genome shotgun (WGS) entry which is preliminary data.</text>
</comment>
<evidence type="ECO:0000313" key="1">
    <source>
        <dbReference type="EMBL" id="KAG9225538.1"/>
    </source>
</evidence>
<dbReference type="Proteomes" id="UP000824881">
    <property type="component" value="Unassembled WGS sequence"/>
</dbReference>
<gene>
    <name evidence="1" type="ORF">CCMSSC00406_0003041</name>
</gene>